<dbReference type="OrthoDB" id="10252017at2759"/>
<comment type="caution">
    <text evidence="3">The sequence shown here is derived from an EMBL/GenBank/DDBJ whole genome shotgun (WGS) entry which is preliminary data.</text>
</comment>
<gene>
    <name evidence="3" type="ORF">C0Q70_15154</name>
</gene>
<feature type="transmembrane region" description="Helical" evidence="2">
    <location>
        <begin position="125"/>
        <end position="145"/>
    </location>
</feature>
<evidence type="ECO:0000313" key="4">
    <source>
        <dbReference type="Proteomes" id="UP000245119"/>
    </source>
</evidence>
<dbReference type="AlphaFoldDB" id="A0A2T7NU11"/>
<keyword evidence="2" id="KW-0472">Membrane</keyword>
<proteinExistence type="predicted"/>
<evidence type="ECO:0000313" key="3">
    <source>
        <dbReference type="EMBL" id="PVD24669.1"/>
    </source>
</evidence>
<feature type="region of interest" description="Disordered" evidence="1">
    <location>
        <begin position="174"/>
        <end position="194"/>
    </location>
</feature>
<organism evidence="3 4">
    <name type="scientific">Pomacea canaliculata</name>
    <name type="common">Golden apple snail</name>
    <dbReference type="NCBI Taxonomy" id="400727"/>
    <lineage>
        <taxon>Eukaryota</taxon>
        <taxon>Metazoa</taxon>
        <taxon>Spiralia</taxon>
        <taxon>Lophotrochozoa</taxon>
        <taxon>Mollusca</taxon>
        <taxon>Gastropoda</taxon>
        <taxon>Caenogastropoda</taxon>
        <taxon>Architaenioglossa</taxon>
        <taxon>Ampullarioidea</taxon>
        <taxon>Ampullariidae</taxon>
        <taxon>Pomacea</taxon>
    </lineage>
</organism>
<keyword evidence="2" id="KW-1133">Transmembrane helix</keyword>
<dbReference type="EMBL" id="PZQS01000009">
    <property type="protein sequence ID" value="PVD24669.1"/>
    <property type="molecule type" value="Genomic_DNA"/>
</dbReference>
<name>A0A2T7NU11_POMCA</name>
<reference evidence="3 4" key="1">
    <citation type="submission" date="2018-04" db="EMBL/GenBank/DDBJ databases">
        <title>The genome of golden apple snail Pomacea canaliculata provides insight into stress tolerance and invasive adaptation.</title>
        <authorList>
            <person name="Liu C."/>
            <person name="Liu B."/>
            <person name="Ren Y."/>
            <person name="Zhang Y."/>
            <person name="Wang H."/>
            <person name="Li S."/>
            <person name="Jiang F."/>
            <person name="Yin L."/>
            <person name="Zhang G."/>
            <person name="Qian W."/>
            <person name="Fan W."/>
        </authorList>
    </citation>
    <scope>NUCLEOTIDE SEQUENCE [LARGE SCALE GENOMIC DNA]</scope>
    <source>
        <strain evidence="3">SZHN2017</strain>
        <tissue evidence="3">Muscle</tissue>
    </source>
</reference>
<keyword evidence="2" id="KW-0812">Transmembrane</keyword>
<dbReference type="Proteomes" id="UP000245119">
    <property type="component" value="Linkage Group LG9"/>
</dbReference>
<protein>
    <submittedName>
        <fullName evidence="3">Uncharacterized protein</fullName>
    </submittedName>
</protein>
<sequence length="241" mass="26217">MDCVQVWLDGRELYKFPCSGTTTVTTDIPVNPPQRGRVVSITRETSQTSYKDLAPFLNFCEIQVGFAPSDGGAVIVRISAVVKAKTIIAIQIMARVQKTRSFVESIQVMMSSCDCKEALSGAGPVAGIAVGCAIVFFILGVLSGIKLRLSRSRQPSATHGSPVKTFVTCDLGTSSTMTHPTEPHGTTSEDTADHSNNVYDELKARNDDNKSAYTSLRFQKKDKKSEAPSDYVNTRKILMNE</sequence>
<evidence type="ECO:0000256" key="1">
    <source>
        <dbReference type="SAM" id="MobiDB-lite"/>
    </source>
</evidence>
<evidence type="ECO:0000256" key="2">
    <source>
        <dbReference type="SAM" id="Phobius"/>
    </source>
</evidence>
<accession>A0A2T7NU11</accession>
<keyword evidence="4" id="KW-1185">Reference proteome</keyword>